<feature type="region of interest" description="Disordered" evidence="1">
    <location>
        <begin position="300"/>
        <end position="320"/>
    </location>
</feature>
<dbReference type="EMBL" id="JAGRRH010000013">
    <property type="protein sequence ID" value="KAG7361546.1"/>
    <property type="molecule type" value="Genomic_DNA"/>
</dbReference>
<name>A0A9K3LIF8_9STRA</name>
<feature type="domain" description="PDZ" evidence="2">
    <location>
        <begin position="755"/>
        <end position="834"/>
    </location>
</feature>
<dbReference type="CDD" id="cd00136">
    <property type="entry name" value="PDZ_canonical"/>
    <property type="match status" value="2"/>
</dbReference>
<feature type="domain" description="PDZ" evidence="2">
    <location>
        <begin position="185"/>
        <end position="266"/>
    </location>
</feature>
<dbReference type="PROSITE" id="PS50106">
    <property type="entry name" value="PDZ"/>
    <property type="match status" value="4"/>
</dbReference>
<evidence type="ECO:0000256" key="1">
    <source>
        <dbReference type="SAM" id="MobiDB-lite"/>
    </source>
</evidence>
<feature type="compositionally biased region" description="Polar residues" evidence="1">
    <location>
        <begin position="335"/>
        <end position="359"/>
    </location>
</feature>
<dbReference type="Proteomes" id="UP000693970">
    <property type="component" value="Unassembled WGS sequence"/>
</dbReference>
<feature type="domain" description="PDZ" evidence="2">
    <location>
        <begin position="591"/>
        <end position="665"/>
    </location>
</feature>
<feature type="domain" description="PDZ" evidence="2">
    <location>
        <begin position="52"/>
        <end position="133"/>
    </location>
</feature>
<feature type="region of interest" description="Disordered" evidence="1">
    <location>
        <begin position="400"/>
        <end position="512"/>
    </location>
</feature>
<sequence>MESSPNTPTPVMHKSAVPQDGIHQHTFMFKNSPGTKSPGVHKTVQSAEDLVSVTVRKETPSQKAGISLVERINGIFITQVDESGLFHGSEVEEGDKVLSINGKRLKKGEGVKHIIKTITKAKATVTMVVKKPGISPSRGSRGGKIKKKPTKIFKKDMYRKEDLSLDPDHDPRKLREETDDFDQFRIKATKIYREQPLGLSMVEHRNMIFVSEISLESPFLDSSLQIGDRIVGVGSMNFMTYADAALAQKMAEKAPKEVELVVEKGHQDIPQEVKKRIDEIALLKSPSNGDSSLRELELDDLITPEPKNKRLNSSYSGPFTVQMQRKDELDLEVPQTPSLPFNNSFNVSSHSTSANPKQSESNKEIGGQPEESSSCDDENNTSIDLADRVLARQAHTGQVNSLATAGHNSWSHADQGKDSSHGKNRKGKRPSSPNKSKSVKSSSQPTTKLVQGKSNRLPLDDTSDESSLDEEIEKSLSTPKKKANLHNSWSHPDKAKSPIPAEQTKKGKRRAVGTTVKMIKKEATKPLKSRPKLKPVVIDDDNDSSSMDEDLEAAAVDILSPERKAKYINNMSFNKSISQMNPQNYDGDIIRIKVQKHSESEPGIKVRKTAGIFILTSLPKHEKRINIGSQVLAINGVMNINTVSKAETLINQTKRFVTLMVDYSSPLDRQRNCRCCGDLIYANGEHAHPKDVAANDDSGLFTPKVNNHSNHRPKTLLPSKYNVDDYNSETDDDGDDEEGRPLERTHTSKFQPGDKFMIRVKTKGNPGLSLFDFNGAIYVAKVVKGGAFYSTPIDTGDRLISMNGKKMEVIKTSSNAMTMLEGKETVSLYVCRSEKTSAEYKEAVKRRK</sequence>
<keyword evidence="4" id="KW-1185">Reference proteome</keyword>
<comment type="caution">
    <text evidence="3">The sequence shown here is derived from an EMBL/GenBank/DDBJ whole genome shotgun (WGS) entry which is preliminary data.</text>
</comment>
<feature type="compositionally biased region" description="Polar residues" evidence="1">
    <location>
        <begin position="400"/>
        <end position="412"/>
    </location>
</feature>
<evidence type="ECO:0000259" key="2">
    <source>
        <dbReference type="PROSITE" id="PS50106"/>
    </source>
</evidence>
<feature type="compositionally biased region" description="Acidic residues" evidence="1">
    <location>
        <begin position="726"/>
        <end position="738"/>
    </location>
</feature>
<feature type="region of interest" description="Disordered" evidence="1">
    <location>
        <begin position="334"/>
        <end position="380"/>
    </location>
</feature>
<feature type="compositionally biased region" description="Acidic residues" evidence="1">
    <location>
        <begin position="461"/>
        <end position="472"/>
    </location>
</feature>
<reference evidence="3" key="1">
    <citation type="journal article" date="2021" name="Sci. Rep.">
        <title>Diploid genomic architecture of Nitzschia inconspicua, an elite biomass production diatom.</title>
        <authorList>
            <person name="Oliver A."/>
            <person name="Podell S."/>
            <person name="Pinowska A."/>
            <person name="Traller J.C."/>
            <person name="Smith S.R."/>
            <person name="McClure R."/>
            <person name="Beliaev A."/>
            <person name="Bohutskyi P."/>
            <person name="Hill E.A."/>
            <person name="Rabines A."/>
            <person name="Zheng H."/>
            <person name="Allen L.Z."/>
            <person name="Kuo A."/>
            <person name="Grigoriev I.V."/>
            <person name="Allen A.E."/>
            <person name="Hazlebeck D."/>
            <person name="Allen E.E."/>
        </authorList>
    </citation>
    <scope>NUCLEOTIDE SEQUENCE</scope>
    <source>
        <strain evidence="3">Hildebrandi</strain>
    </source>
</reference>
<evidence type="ECO:0000313" key="3">
    <source>
        <dbReference type="EMBL" id="KAG7361546.1"/>
    </source>
</evidence>
<dbReference type="Pfam" id="PF00595">
    <property type="entry name" value="PDZ"/>
    <property type="match status" value="2"/>
</dbReference>
<protein>
    <submittedName>
        <fullName evidence="3">PDZ domain containing protein</fullName>
    </submittedName>
</protein>
<dbReference type="SMART" id="SM00228">
    <property type="entry name" value="PDZ"/>
    <property type="match status" value="3"/>
</dbReference>
<reference evidence="3" key="2">
    <citation type="submission" date="2021-04" db="EMBL/GenBank/DDBJ databases">
        <authorList>
            <person name="Podell S."/>
        </authorList>
    </citation>
    <scope>NUCLEOTIDE SEQUENCE</scope>
    <source>
        <strain evidence="3">Hildebrandi</strain>
    </source>
</reference>
<feature type="compositionally biased region" description="Low complexity" evidence="1">
    <location>
        <begin position="430"/>
        <end position="445"/>
    </location>
</feature>
<proteinExistence type="predicted"/>
<accession>A0A9K3LIF8</accession>
<gene>
    <name evidence="3" type="ORF">IV203_036647</name>
</gene>
<organism evidence="3 4">
    <name type="scientific">Nitzschia inconspicua</name>
    <dbReference type="NCBI Taxonomy" id="303405"/>
    <lineage>
        <taxon>Eukaryota</taxon>
        <taxon>Sar</taxon>
        <taxon>Stramenopiles</taxon>
        <taxon>Ochrophyta</taxon>
        <taxon>Bacillariophyta</taxon>
        <taxon>Bacillariophyceae</taxon>
        <taxon>Bacillariophycidae</taxon>
        <taxon>Bacillariales</taxon>
        <taxon>Bacillariaceae</taxon>
        <taxon>Nitzschia</taxon>
    </lineage>
</organism>
<dbReference type="InterPro" id="IPR001478">
    <property type="entry name" value="PDZ"/>
</dbReference>
<feature type="compositionally biased region" description="Polar residues" evidence="1">
    <location>
        <begin position="311"/>
        <end position="320"/>
    </location>
</feature>
<evidence type="ECO:0000313" key="4">
    <source>
        <dbReference type="Proteomes" id="UP000693970"/>
    </source>
</evidence>
<dbReference type="AlphaFoldDB" id="A0A9K3LIF8"/>
<feature type="region of interest" description="Disordered" evidence="1">
    <location>
        <begin position="694"/>
        <end position="750"/>
    </location>
</feature>